<dbReference type="Pfam" id="PF13677">
    <property type="entry name" value="MotB_plug"/>
    <property type="match status" value="1"/>
</dbReference>
<evidence type="ECO:0000256" key="3">
    <source>
        <dbReference type="ARBA" id="ARBA00022475"/>
    </source>
</evidence>
<keyword evidence="3" id="KW-1003">Cell membrane</keyword>
<evidence type="ECO:0000256" key="4">
    <source>
        <dbReference type="ARBA" id="ARBA00022692"/>
    </source>
</evidence>
<dbReference type="Gene3D" id="3.30.1330.60">
    <property type="entry name" value="OmpA-like domain"/>
    <property type="match status" value="1"/>
</dbReference>
<evidence type="ECO:0000256" key="1">
    <source>
        <dbReference type="ARBA" id="ARBA00004162"/>
    </source>
</evidence>
<gene>
    <name evidence="10" type="ORF">IFO68_14345</name>
</gene>
<name>A0ABR9BNQ6_9GAMM</name>
<organism evidence="10 11">
    <name type="scientific">Photobacterium arenosum</name>
    <dbReference type="NCBI Taxonomy" id="2774143"/>
    <lineage>
        <taxon>Bacteria</taxon>
        <taxon>Pseudomonadati</taxon>
        <taxon>Pseudomonadota</taxon>
        <taxon>Gammaproteobacteria</taxon>
        <taxon>Vibrionales</taxon>
        <taxon>Vibrionaceae</taxon>
        <taxon>Photobacterium</taxon>
    </lineage>
</organism>
<keyword evidence="6 7" id="KW-0472">Membrane</keyword>
<comment type="caution">
    <text evidence="10">The sequence shown here is derived from an EMBL/GenBank/DDBJ whole genome shotgun (WGS) entry which is preliminary data.</text>
</comment>
<proteinExistence type="inferred from homology"/>
<sequence length="321" mass="35185">MQRHDQIIIKRARRNSHEAGHGGAWKVAFADFMIALMALFLVLWILAIVDKTERQAIVAYLNSSSLFDQASGNPFNTSTSLSPIDLGGEAADLSSHDAAVTVTSFYDGNGDGSQTDALVQGTYETQEQLKVLAQVVEELAKQVSAEGNVHVDVTPQGLRIVLQDDFRQNMFHRGSSELTPFFEDLLLALAPIFQKIQNPLIISGHTDAVRYSGTFSERSNWELSASRANAARQTLIVGGAPENHVLQVAGMADRAPLNPEEPKASENRRIELFVLTSVAARMVETLFKGPPANDDGPVIQQAREKAEFNQPVIRQDYIEAS</sequence>
<dbReference type="SUPFAM" id="SSF103088">
    <property type="entry name" value="OmpA-like"/>
    <property type="match status" value="1"/>
</dbReference>
<dbReference type="InterPro" id="IPR050330">
    <property type="entry name" value="Bact_OuterMem_StrucFunc"/>
</dbReference>
<evidence type="ECO:0000256" key="7">
    <source>
        <dbReference type="PROSITE-ProRule" id="PRU00473"/>
    </source>
</evidence>
<evidence type="ECO:0000313" key="10">
    <source>
        <dbReference type="EMBL" id="MBD8513859.1"/>
    </source>
</evidence>
<dbReference type="PANTHER" id="PTHR30329:SF21">
    <property type="entry name" value="LIPOPROTEIN YIAD-RELATED"/>
    <property type="match status" value="1"/>
</dbReference>
<evidence type="ECO:0000313" key="11">
    <source>
        <dbReference type="Proteomes" id="UP000649768"/>
    </source>
</evidence>
<accession>A0ABR9BNQ6</accession>
<evidence type="ECO:0000256" key="8">
    <source>
        <dbReference type="SAM" id="Phobius"/>
    </source>
</evidence>
<dbReference type="InterPro" id="IPR006665">
    <property type="entry name" value="OmpA-like"/>
</dbReference>
<feature type="transmembrane region" description="Helical" evidence="8">
    <location>
        <begin position="27"/>
        <end position="49"/>
    </location>
</feature>
<evidence type="ECO:0000256" key="2">
    <source>
        <dbReference type="ARBA" id="ARBA00008914"/>
    </source>
</evidence>
<dbReference type="PROSITE" id="PS51123">
    <property type="entry name" value="OMPA_2"/>
    <property type="match status" value="1"/>
</dbReference>
<comment type="subcellular location">
    <subcellularLocation>
        <location evidence="1">Cell membrane</location>
        <topology evidence="1">Single-pass membrane protein</topology>
    </subcellularLocation>
</comment>
<evidence type="ECO:0000256" key="6">
    <source>
        <dbReference type="ARBA" id="ARBA00023136"/>
    </source>
</evidence>
<reference evidence="10 11" key="1">
    <citation type="submission" date="2020-09" db="EMBL/GenBank/DDBJ databases">
        <title>Photobacterium sp. CAU 1568 isolated from sand of Sido Beach.</title>
        <authorList>
            <person name="Kim W."/>
        </authorList>
    </citation>
    <scope>NUCLEOTIDE SEQUENCE [LARGE SCALE GENOMIC DNA]</scope>
    <source>
        <strain evidence="10 11">CAU 1568</strain>
    </source>
</reference>
<dbReference type="PANTHER" id="PTHR30329">
    <property type="entry name" value="STATOR ELEMENT OF FLAGELLAR MOTOR COMPLEX"/>
    <property type="match status" value="1"/>
</dbReference>
<dbReference type="EMBL" id="JACYTP010000009">
    <property type="protein sequence ID" value="MBD8513859.1"/>
    <property type="molecule type" value="Genomic_DNA"/>
</dbReference>
<dbReference type="RefSeq" id="WP_192016543.1">
    <property type="nucleotide sequence ID" value="NZ_JACYTP010000009.1"/>
</dbReference>
<dbReference type="Pfam" id="PF00691">
    <property type="entry name" value="OmpA"/>
    <property type="match status" value="1"/>
</dbReference>
<dbReference type="CDD" id="cd07185">
    <property type="entry name" value="OmpA_C-like"/>
    <property type="match status" value="1"/>
</dbReference>
<protein>
    <submittedName>
        <fullName evidence="10">OmpA family protein</fullName>
    </submittedName>
</protein>
<dbReference type="InterPro" id="IPR025713">
    <property type="entry name" value="MotB-like_N_dom"/>
</dbReference>
<feature type="domain" description="OmpA-like" evidence="9">
    <location>
        <begin position="158"/>
        <end position="278"/>
    </location>
</feature>
<comment type="similarity">
    <text evidence="2">Belongs to the MotB family.</text>
</comment>
<keyword evidence="5 8" id="KW-1133">Transmembrane helix</keyword>
<dbReference type="InterPro" id="IPR036737">
    <property type="entry name" value="OmpA-like_sf"/>
</dbReference>
<keyword evidence="11" id="KW-1185">Reference proteome</keyword>
<evidence type="ECO:0000259" key="9">
    <source>
        <dbReference type="PROSITE" id="PS51123"/>
    </source>
</evidence>
<dbReference type="Proteomes" id="UP000649768">
    <property type="component" value="Unassembled WGS sequence"/>
</dbReference>
<evidence type="ECO:0000256" key="5">
    <source>
        <dbReference type="ARBA" id="ARBA00022989"/>
    </source>
</evidence>
<keyword evidence="4 8" id="KW-0812">Transmembrane</keyword>